<gene>
    <name evidence="9" type="primary">atp8</name>
</gene>
<evidence type="ECO:0000313" key="9">
    <source>
        <dbReference type="EMBL" id="AIY34284.1"/>
    </source>
</evidence>
<evidence type="ECO:0000256" key="2">
    <source>
        <dbReference type="ARBA" id="ARBA00022692"/>
    </source>
</evidence>
<evidence type="ECO:0000256" key="1">
    <source>
        <dbReference type="ARBA" id="ARBA00004325"/>
    </source>
</evidence>
<feature type="domain" description="ATP synthase YMF19-like N-terminal" evidence="8">
    <location>
        <begin position="2"/>
        <end position="75"/>
    </location>
</feature>
<keyword evidence="5 7" id="KW-0472">Membrane</keyword>
<name>A0A0A1ESC0_9FLOR</name>
<protein>
    <submittedName>
        <fullName evidence="9">ATP synthase F0 subunit 8</fullName>
    </submittedName>
</protein>
<keyword evidence="2 7" id="KW-0812">Transmembrane</keyword>
<accession>A0A0A1ESC0</accession>
<comment type="subcellular location">
    <subcellularLocation>
        <location evidence="1">Mitochondrion membrane</location>
    </subcellularLocation>
</comment>
<dbReference type="GO" id="GO:0006754">
    <property type="term" value="P:ATP biosynthetic process"/>
    <property type="evidence" value="ECO:0007669"/>
    <property type="project" value="UniProtKB-KW"/>
</dbReference>
<dbReference type="AlphaFoldDB" id="A0A0A1ESC0"/>
<proteinExistence type="predicted"/>
<evidence type="ECO:0000256" key="5">
    <source>
        <dbReference type="ARBA" id="ARBA00023136"/>
    </source>
</evidence>
<dbReference type="InterPro" id="IPR003319">
    <property type="entry name" value="YMF19-like_N"/>
</dbReference>
<evidence type="ECO:0000256" key="6">
    <source>
        <dbReference type="ARBA" id="ARBA00023310"/>
    </source>
</evidence>
<dbReference type="EMBL" id="KM999231">
    <property type="protein sequence ID" value="AIY34284.1"/>
    <property type="molecule type" value="Genomic_DNA"/>
</dbReference>
<sequence length="136" mass="15649">MPQLDRIIVFSQIFWLFIIFTTFYTVLTHFFLPKFLKALKSRKQIIEINALEVAAITEKSSLKQNSIQKVLVKDLALIKNILVNNLNTTLLAKQNSHVSAIDEKIGLIILNMVKYCDAQLLNFISLRPKSLNLKFN</sequence>
<evidence type="ECO:0000256" key="3">
    <source>
        <dbReference type="ARBA" id="ARBA00022989"/>
    </source>
</evidence>
<evidence type="ECO:0000256" key="7">
    <source>
        <dbReference type="SAM" id="Phobius"/>
    </source>
</evidence>
<geneLocation type="mitochondrion" evidence="9"/>
<evidence type="ECO:0000259" key="8">
    <source>
        <dbReference type="Pfam" id="PF02326"/>
    </source>
</evidence>
<keyword evidence="4 9" id="KW-0496">Mitochondrion</keyword>
<keyword evidence="3 7" id="KW-1133">Transmembrane helix</keyword>
<reference evidence="9" key="2">
    <citation type="submission" date="2014-10" db="EMBL/GenBank/DDBJ databases">
        <authorList>
            <person name="DePriest M.S.Jr."/>
        </authorList>
    </citation>
    <scope>NUCLEOTIDE SEQUENCE</scope>
</reference>
<dbReference type="GO" id="GO:0031966">
    <property type="term" value="C:mitochondrial membrane"/>
    <property type="evidence" value="ECO:0007669"/>
    <property type="project" value="UniProtKB-SubCell"/>
</dbReference>
<reference evidence="9" key="1">
    <citation type="journal article" date="2014" name="Biol. Bull.">
        <title>The Mitochondrial Genome of Grateloupia taiwanensis (Halymeniaceae, Rhodophyta) and Comparative Mitochondrial Genomics of Red Algae.</title>
        <authorList>
            <person name="DePriest M.S."/>
            <person name="Bhattacharya D."/>
            <person name="Lopez-Bautista J.M."/>
        </authorList>
    </citation>
    <scope>NUCLEOTIDE SEQUENCE</scope>
</reference>
<feature type="transmembrane region" description="Helical" evidence="7">
    <location>
        <begin position="12"/>
        <end position="32"/>
    </location>
</feature>
<organism evidence="9">
    <name type="scientific">Phyllymenia taiwanensis</name>
    <dbReference type="NCBI Taxonomy" id="1260292"/>
    <lineage>
        <taxon>Eukaryota</taxon>
        <taxon>Rhodophyta</taxon>
        <taxon>Florideophyceae</taxon>
        <taxon>Rhodymeniophycidae</taxon>
        <taxon>Halymeniales</taxon>
        <taxon>Halymeniaceae</taxon>
        <taxon>Phyllymenia</taxon>
    </lineage>
</organism>
<keyword evidence="6" id="KW-0066">ATP synthesis</keyword>
<dbReference type="Pfam" id="PF02326">
    <property type="entry name" value="YMF19"/>
    <property type="match status" value="1"/>
</dbReference>
<evidence type="ECO:0000256" key="4">
    <source>
        <dbReference type="ARBA" id="ARBA00023128"/>
    </source>
</evidence>